<dbReference type="InterPro" id="IPR029058">
    <property type="entry name" value="AB_hydrolase_fold"/>
</dbReference>
<dbReference type="SUPFAM" id="SSF53474">
    <property type="entry name" value="alpha/beta-Hydrolases"/>
    <property type="match status" value="1"/>
</dbReference>
<gene>
    <name evidence="1" type="ORF">GK047_11390</name>
</gene>
<evidence type="ECO:0000313" key="1">
    <source>
        <dbReference type="EMBL" id="NEW06617.1"/>
    </source>
</evidence>
<proteinExistence type="predicted"/>
<comment type="caution">
    <text evidence="1">The sequence shown here is derived from an EMBL/GenBank/DDBJ whole genome shotgun (WGS) entry which is preliminary data.</text>
</comment>
<dbReference type="Gene3D" id="3.40.50.1820">
    <property type="entry name" value="alpha/beta hydrolase"/>
    <property type="match status" value="1"/>
</dbReference>
<name>A0A6G3ZYY7_9BACL</name>
<reference evidence="1" key="1">
    <citation type="submission" date="2020-02" db="EMBL/GenBank/DDBJ databases">
        <authorList>
            <person name="Shen X.-R."/>
            <person name="Zhang Y.-X."/>
        </authorList>
    </citation>
    <scope>NUCLEOTIDE SEQUENCE</scope>
    <source>
        <strain evidence="1">SYP-B3998</strain>
    </source>
</reference>
<evidence type="ECO:0008006" key="2">
    <source>
        <dbReference type="Google" id="ProtNLM"/>
    </source>
</evidence>
<dbReference type="AlphaFoldDB" id="A0A6G3ZYY7"/>
<dbReference type="RefSeq" id="WP_163945937.1">
    <property type="nucleotide sequence ID" value="NZ_JAAIKC010000003.1"/>
</dbReference>
<protein>
    <recommendedName>
        <fullName evidence="2">Alpha/beta hydrolase</fullName>
    </recommendedName>
</protein>
<organism evidence="1">
    <name type="scientific">Paenibacillus sp. SYP-B3998</name>
    <dbReference type="NCBI Taxonomy" id="2678564"/>
    <lineage>
        <taxon>Bacteria</taxon>
        <taxon>Bacillati</taxon>
        <taxon>Bacillota</taxon>
        <taxon>Bacilli</taxon>
        <taxon>Bacillales</taxon>
        <taxon>Paenibacillaceae</taxon>
        <taxon>Paenibacillus</taxon>
    </lineage>
</organism>
<sequence length="243" mass="27047">MMSERISIYISAGFATAPNFLQAFAEELATSLEQAGWTSQIIVHFPYGDWSIKRRVQLREIGSDLWCALRQRSSVHGGKGLFEIIEQTSQAEDRLLLIGHSGGAVASVHAAEQLQNLSRLLVGVVQIGSPKTAIPASLKEKVLYLKAVSPTGKQIDPIPLVGTWGGWERAGWGWWRWNRLKTAPDHREVVSIVGGHADYFRNHEPYVFNGSTNLSSTMSALWTFLQNALSQIKIPIEKEDEHD</sequence>
<dbReference type="EMBL" id="JAAIKC010000003">
    <property type="protein sequence ID" value="NEW06617.1"/>
    <property type="molecule type" value="Genomic_DNA"/>
</dbReference>
<accession>A0A6G3ZYY7</accession>